<dbReference type="EMBL" id="NBSK02000003">
    <property type="protein sequence ID" value="KAJ0216864.1"/>
    <property type="molecule type" value="Genomic_DNA"/>
</dbReference>
<reference evidence="2 3" key="1">
    <citation type="journal article" date="2017" name="Nat. Commun.">
        <title>Genome assembly with in vitro proximity ligation data and whole-genome triplication in lettuce.</title>
        <authorList>
            <person name="Reyes-Chin-Wo S."/>
            <person name="Wang Z."/>
            <person name="Yang X."/>
            <person name="Kozik A."/>
            <person name="Arikit S."/>
            <person name="Song C."/>
            <person name="Xia L."/>
            <person name="Froenicke L."/>
            <person name="Lavelle D.O."/>
            <person name="Truco M.J."/>
            <person name="Xia R."/>
            <person name="Zhu S."/>
            <person name="Xu C."/>
            <person name="Xu H."/>
            <person name="Xu X."/>
            <person name="Cox K."/>
            <person name="Korf I."/>
            <person name="Meyers B.C."/>
            <person name="Michelmore R.W."/>
        </authorList>
    </citation>
    <scope>NUCLEOTIDE SEQUENCE [LARGE SCALE GENOMIC DNA]</scope>
    <source>
        <strain evidence="3">cv. Salinas</strain>
        <tissue evidence="2">Seedlings</tissue>
    </source>
</reference>
<evidence type="ECO:0000313" key="3">
    <source>
        <dbReference type="Proteomes" id="UP000235145"/>
    </source>
</evidence>
<dbReference type="InterPro" id="IPR001810">
    <property type="entry name" value="F-box_dom"/>
</dbReference>
<sequence>MKEYIRIWCKIWKITRMVLEVCNVLQYWYKGKILTRGITPGYGEYRKNLKKSREGDADDSSSISRLPDEIILQILNKLIDLKTLCFSYLVSRRFSSIVLQVDAITISFTAPLVNPSIPDKNTVADVAPPLPKLYSYYGESFVSASNFLRKFKGVKLLCIELPPSHRIAIGNRFFVKWKVKFGSRVESFIFLSPNSVCDKDGFYLYGNGDDEEDIELTIDSIKQKRHISFQCLREANLWHMMLLDCANGFPKLEDVSIIGSGRRERLSLSGEKLIEVKEWLHSASKSELETELARVDVLARVSECYIPVLKLPVSGEDGSFEDKEEAALYTEAVKEILEKHKGY</sequence>
<evidence type="ECO:0000259" key="1">
    <source>
        <dbReference type="PROSITE" id="PS50181"/>
    </source>
</evidence>
<dbReference type="Proteomes" id="UP000235145">
    <property type="component" value="Unassembled WGS sequence"/>
</dbReference>
<dbReference type="PANTHER" id="PTHR31215">
    <property type="entry name" value="OS05G0510400 PROTEIN-RELATED"/>
    <property type="match status" value="1"/>
</dbReference>
<dbReference type="InterPro" id="IPR044809">
    <property type="entry name" value="AUF1-like"/>
</dbReference>
<keyword evidence="3" id="KW-1185">Reference proteome</keyword>
<gene>
    <name evidence="2" type="ORF">LSAT_V11C300146970</name>
</gene>
<evidence type="ECO:0000313" key="2">
    <source>
        <dbReference type="EMBL" id="KAJ0216864.1"/>
    </source>
</evidence>
<dbReference type="SUPFAM" id="SSF81383">
    <property type="entry name" value="F-box domain"/>
    <property type="match status" value="1"/>
</dbReference>
<dbReference type="Gene3D" id="1.20.1280.50">
    <property type="match status" value="1"/>
</dbReference>
<comment type="caution">
    <text evidence="2">The sequence shown here is derived from an EMBL/GenBank/DDBJ whole genome shotgun (WGS) entry which is preliminary data.</text>
</comment>
<dbReference type="CDD" id="cd09917">
    <property type="entry name" value="F-box_SF"/>
    <property type="match status" value="1"/>
</dbReference>
<proteinExistence type="predicted"/>
<name>A0A9R1XL49_LACSA</name>
<accession>A0A9R1XL49</accession>
<dbReference type="InterPro" id="IPR036047">
    <property type="entry name" value="F-box-like_dom_sf"/>
</dbReference>
<protein>
    <recommendedName>
        <fullName evidence="1">F-box domain-containing protein</fullName>
    </recommendedName>
</protein>
<dbReference type="PROSITE" id="PS50181">
    <property type="entry name" value="FBOX"/>
    <property type="match status" value="1"/>
</dbReference>
<feature type="domain" description="F-box" evidence="1">
    <location>
        <begin position="60"/>
        <end position="108"/>
    </location>
</feature>
<dbReference type="Pfam" id="PF12937">
    <property type="entry name" value="F-box-like"/>
    <property type="match status" value="1"/>
</dbReference>
<organism evidence="2 3">
    <name type="scientific">Lactuca sativa</name>
    <name type="common">Garden lettuce</name>
    <dbReference type="NCBI Taxonomy" id="4236"/>
    <lineage>
        <taxon>Eukaryota</taxon>
        <taxon>Viridiplantae</taxon>
        <taxon>Streptophyta</taxon>
        <taxon>Embryophyta</taxon>
        <taxon>Tracheophyta</taxon>
        <taxon>Spermatophyta</taxon>
        <taxon>Magnoliopsida</taxon>
        <taxon>eudicotyledons</taxon>
        <taxon>Gunneridae</taxon>
        <taxon>Pentapetalae</taxon>
        <taxon>asterids</taxon>
        <taxon>campanulids</taxon>
        <taxon>Asterales</taxon>
        <taxon>Asteraceae</taxon>
        <taxon>Cichorioideae</taxon>
        <taxon>Cichorieae</taxon>
        <taxon>Lactucinae</taxon>
        <taxon>Lactuca</taxon>
    </lineage>
</organism>
<dbReference type="AlphaFoldDB" id="A0A9R1XL49"/>